<comment type="caution">
    <text evidence="2">The sequence shown here is derived from an EMBL/GenBank/DDBJ whole genome shotgun (WGS) entry which is preliminary data.</text>
</comment>
<dbReference type="EMBL" id="JBHUME010000011">
    <property type="protein sequence ID" value="MFD2614238.1"/>
    <property type="molecule type" value="Genomic_DNA"/>
</dbReference>
<evidence type="ECO:0000313" key="3">
    <source>
        <dbReference type="Proteomes" id="UP001597541"/>
    </source>
</evidence>
<keyword evidence="1" id="KW-1133">Transmembrane helix</keyword>
<accession>A0ABW5PGU6</accession>
<reference evidence="3" key="1">
    <citation type="journal article" date="2019" name="Int. J. Syst. Evol. Microbiol.">
        <title>The Global Catalogue of Microorganisms (GCM) 10K type strain sequencing project: providing services to taxonomists for standard genome sequencing and annotation.</title>
        <authorList>
            <consortium name="The Broad Institute Genomics Platform"/>
            <consortium name="The Broad Institute Genome Sequencing Center for Infectious Disease"/>
            <person name="Wu L."/>
            <person name="Ma J."/>
        </authorList>
    </citation>
    <scope>NUCLEOTIDE SEQUENCE [LARGE SCALE GENOMIC DNA]</scope>
    <source>
        <strain evidence="3">KCTC 3950</strain>
    </source>
</reference>
<keyword evidence="1" id="KW-0812">Transmembrane</keyword>
<feature type="transmembrane region" description="Helical" evidence="1">
    <location>
        <begin position="20"/>
        <end position="41"/>
    </location>
</feature>
<feature type="transmembrane region" description="Helical" evidence="1">
    <location>
        <begin position="173"/>
        <end position="192"/>
    </location>
</feature>
<evidence type="ECO:0000256" key="1">
    <source>
        <dbReference type="SAM" id="Phobius"/>
    </source>
</evidence>
<proteinExistence type="predicted"/>
<dbReference type="Proteomes" id="UP001597541">
    <property type="component" value="Unassembled WGS sequence"/>
</dbReference>
<keyword evidence="3" id="KW-1185">Reference proteome</keyword>
<feature type="transmembrane region" description="Helical" evidence="1">
    <location>
        <begin position="104"/>
        <end position="135"/>
    </location>
</feature>
<name>A0ABW5PGU6_9BACL</name>
<feature type="transmembrane region" description="Helical" evidence="1">
    <location>
        <begin position="212"/>
        <end position="232"/>
    </location>
</feature>
<feature type="transmembrane region" description="Helical" evidence="1">
    <location>
        <begin position="141"/>
        <end position="161"/>
    </location>
</feature>
<dbReference type="CDD" id="cd21809">
    <property type="entry name" value="ABC-2_lan_permease-like"/>
    <property type="match status" value="1"/>
</dbReference>
<keyword evidence="1" id="KW-0472">Membrane</keyword>
<feature type="transmembrane region" description="Helical" evidence="1">
    <location>
        <begin position="61"/>
        <end position="83"/>
    </location>
</feature>
<organism evidence="2 3">
    <name type="scientific">Paenibacillus gansuensis</name>
    <dbReference type="NCBI Taxonomy" id="306542"/>
    <lineage>
        <taxon>Bacteria</taxon>
        <taxon>Bacillati</taxon>
        <taxon>Bacillota</taxon>
        <taxon>Bacilli</taxon>
        <taxon>Bacillales</taxon>
        <taxon>Paenibacillaceae</taxon>
        <taxon>Paenibacillus</taxon>
    </lineage>
</organism>
<evidence type="ECO:0000313" key="2">
    <source>
        <dbReference type="EMBL" id="MFD2614238.1"/>
    </source>
</evidence>
<dbReference type="Pfam" id="PF12730">
    <property type="entry name" value="ABC2_membrane_4"/>
    <property type="match status" value="1"/>
</dbReference>
<dbReference type="RefSeq" id="WP_377604885.1">
    <property type="nucleotide sequence ID" value="NZ_JBHUME010000011.1"/>
</dbReference>
<gene>
    <name evidence="2" type="ORF">ACFSUF_17655</name>
</gene>
<protein>
    <submittedName>
        <fullName evidence="2">ABC transporter permease</fullName>
    </submittedName>
</protein>
<sequence>MIGRLLAVEFLKIRRKMIWFLIFLGPLGVVGLQAVNFGLRYDYLVHHEYAADLWGGLLQNVVGLMVPTLFMGLAIIASMTAGIEHQTNAWKQTLALPVSRVQVFTAKFTLSVLLLLASVALTVAGTAVLGIVLGFGFDVPLGAMAAACFYPFVASLPFLALQTWLSVTVNNQAVPLTVGIAGMLVCMFSFRFPDWLPWKWPMLAGEAGHQLFAVSAGAGAGLLLLGAGALHFSRKDVK</sequence>